<keyword evidence="3" id="KW-1185">Reference proteome</keyword>
<accession>A0A4Z2CZD4</accession>
<evidence type="ECO:0000313" key="3">
    <source>
        <dbReference type="Proteomes" id="UP000311919"/>
    </source>
</evidence>
<proteinExistence type="predicted"/>
<dbReference type="EMBL" id="SKCS01000394">
    <property type="protein sequence ID" value="TNN09586.1"/>
    <property type="molecule type" value="Genomic_DNA"/>
</dbReference>
<evidence type="ECO:0000256" key="1">
    <source>
        <dbReference type="SAM" id="MobiDB-lite"/>
    </source>
</evidence>
<comment type="caution">
    <text evidence="2">The sequence shown here is derived from an EMBL/GenBank/DDBJ whole genome shotgun (WGS) entry which is preliminary data.</text>
</comment>
<evidence type="ECO:0000313" key="2">
    <source>
        <dbReference type="EMBL" id="TNN09586.1"/>
    </source>
</evidence>
<dbReference type="Proteomes" id="UP000311919">
    <property type="component" value="Unassembled WGS sequence"/>
</dbReference>
<reference evidence="2 3" key="1">
    <citation type="submission" date="2019-03" db="EMBL/GenBank/DDBJ databases">
        <title>An improved genome assembly of the fluke Schistosoma japonicum.</title>
        <authorList>
            <person name="Hu W."/>
            <person name="Luo F."/>
            <person name="Yin M."/>
            <person name="Mo X."/>
            <person name="Sun C."/>
            <person name="Wu Q."/>
            <person name="Zhu B."/>
            <person name="Xiang M."/>
            <person name="Wang J."/>
            <person name="Wang Y."/>
            <person name="Zhang T."/>
            <person name="Xu B."/>
            <person name="Zheng H."/>
            <person name="Feng Z."/>
        </authorList>
    </citation>
    <scope>NUCLEOTIDE SEQUENCE [LARGE SCALE GENOMIC DNA]</scope>
    <source>
        <strain evidence="2">HuSjv2</strain>
        <tissue evidence="2">Worms</tissue>
    </source>
</reference>
<dbReference type="OrthoDB" id="6260143at2759"/>
<protein>
    <submittedName>
        <fullName evidence="2">Uncharacterized protein</fullName>
    </submittedName>
</protein>
<organism evidence="2 3">
    <name type="scientific">Schistosoma japonicum</name>
    <name type="common">Blood fluke</name>
    <dbReference type="NCBI Taxonomy" id="6182"/>
    <lineage>
        <taxon>Eukaryota</taxon>
        <taxon>Metazoa</taxon>
        <taxon>Spiralia</taxon>
        <taxon>Lophotrochozoa</taxon>
        <taxon>Platyhelminthes</taxon>
        <taxon>Trematoda</taxon>
        <taxon>Digenea</taxon>
        <taxon>Strigeidida</taxon>
        <taxon>Schistosomatoidea</taxon>
        <taxon>Schistosomatidae</taxon>
        <taxon>Schistosoma</taxon>
    </lineage>
</organism>
<feature type="region of interest" description="Disordered" evidence="1">
    <location>
        <begin position="148"/>
        <end position="168"/>
    </location>
</feature>
<sequence length="168" mass="19277">MGVLELSELNNTSSAWRRENFNPPASNMKQISTRYQQIKVKVSRQSTEVGVRNEPCCLNRINMLYSIVLLFIIIELSLAKEIDVFKLPFVISKKGDMIITDHDEKFSLDEKLLLTHKDLLCTTKIDFSRPNEAELKAKSGTRKLIENCKEPPKDVKHTNKKNKDASNK</sequence>
<name>A0A4Z2CZD4_SCHJA</name>
<gene>
    <name evidence="2" type="ORF">EWB00_006279</name>
</gene>
<dbReference type="AlphaFoldDB" id="A0A4Z2CZD4"/>